<evidence type="ECO:0000313" key="6">
    <source>
        <dbReference type="Proteomes" id="UP001140011"/>
    </source>
</evidence>
<accession>A0A9W8GT47</accession>
<name>A0A9W8GT47_9FUNG</name>
<dbReference type="InterPro" id="IPR049567">
    <property type="entry name" value="WDR59-like"/>
</dbReference>
<feature type="repeat" description="WD" evidence="3">
    <location>
        <begin position="4"/>
        <end position="39"/>
    </location>
</feature>
<feature type="compositionally biased region" description="Basic and acidic residues" evidence="4">
    <location>
        <begin position="1029"/>
        <end position="1042"/>
    </location>
</feature>
<sequence length="1458" mass="160789">MLVLKAHPKAITDIAWAPLIPAWIGTASIDPVVKIWDVRRDQKPVWYYTEWEPADKLAFNNVNMHQMATVHRNKIAVWDIRKGSAPLLTIPDAHADDVTSISWHPTLKDVLVSASLDCTVKRWSTEHHATEEYCHTFQHEVLAAKYLPFGEGLLVTQRSPDNRAMIIRDSAVVSVEHQFIGHEGTILGSEWRSHHEAGGGSMFQLVTWGQDQTLRMWTVDSPLMERIGGTVHRKQEHHYEKTPSFAANFLRPNDVMHFVAKKLLPSELLLAATNSTGAHRITTMHEFDQVGNMLESIRLVSTSDRPAERVVPLSGARTGTPDDHSSDDDDEMPAGGEGSGTAWLNEVEATVGMYRESKTVSVKEIDRDERQCWLVVGVPWITRETVHLQVMFPIEYPSVALELALETSGPAFSNGSSELLGRAAGTADACAAQGVKALHQCLYSLLSLLISYARAKSGLSTKQRDIERLPPPPPALLWEAVDGSSSQPRGSARKGRKAEMSDRSRSRSTGKRGSERVVPTSLTSEDNLSLLIHDAEEFYSDDESNDDEDEDEDVDEEEEEEEDYDVFGFDAGYMSENSQSEVPVGMDGPLRHANNRDRYDAHTPFPRLCGGVFSGPGQLVCFFASIYTPDTYPDQGGVWQGRQKAYREEMSQQLRAQAKPRNLTRLNTYQNMVQLGLHSSGVFFSYPNNISAGEYSRGLDSDDDSDARDEEVPRYYFRQHAVSRPASVTSEVSGEKTYFRAKALARVAGSGVGNLALVCHVAEDASADVGLARQFVLAGESAEWVCRHNAQVAVACGKAGLAHTWTLLGCLMASSEGNAKLWASHPPVIKWLRSVMVHYERLGDVQTLALLACVLSQAAAPMATSDPVMASVAQAVLKNIAQQRSVKFKLPPEPAPVKGLGLTMEAEDEDNEHPDAYIHRIIDEALEKARCGVSVDATLGRRVTEDATSEDMQRTMVFLAAYPMCIVVKAPPLLGGSRLAPGVKSPEVLPELDSEEIKQNEIMMSEGIAQPVQPETRRASKHSAAQEVKAAEQRRNSSEPERSSSSPADGTENLWHRLRTNVLGRVHTVAVDKPAEPVAEKPGEWSESAHAHEPSKAPWVGRESVARAKDGVETYLRVRREYSLTRTRLVSHAASAEGCGERDYRSQAPYLDHWKLIYARILYKWEMDAKAVEVLKCIQDPDIRLMYNQLQSQPTVPQHDNLPRVGIAAISKPGKRAAAQAADVPGPGAPWLSCSWCHEYVHGRALICHACGHGGHQEHVIKWFRTARKNLKRIGLAPVNYSRFGSSNSSSSSNLQLGLLGKGSSALANIYSPELAPEPTPSVPEFTITSPTEDADRMLLLDMLPAGRSRRGSKGSVLSLASSDSSDSEADCMQGLGHDHQPDAQDWDSSDVESDDHLQQHQVLSSHGPKLPLNRRRGLESPLQQQRLDEAFAMQLEIPTCPTGCGCNCIYESRRLFM</sequence>
<dbReference type="InterPro" id="IPR019775">
    <property type="entry name" value="WD40_repeat_CS"/>
</dbReference>
<comment type="caution">
    <text evidence="5">The sequence shown here is derived from an EMBL/GenBank/DDBJ whole genome shotgun (WGS) entry which is preliminary data.</text>
</comment>
<feature type="region of interest" description="Disordered" evidence="4">
    <location>
        <begin position="305"/>
        <end position="341"/>
    </location>
</feature>
<dbReference type="PANTHER" id="PTHR46170:SF1">
    <property type="entry name" value="GATOR COMPLEX PROTEIN WDR59"/>
    <property type="match status" value="1"/>
</dbReference>
<reference evidence="5" key="1">
    <citation type="submission" date="2022-07" db="EMBL/GenBank/DDBJ databases">
        <title>Phylogenomic reconstructions and comparative analyses of Kickxellomycotina fungi.</title>
        <authorList>
            <person name="Reynolds N.K."/>
            <person name="Stajich J.E."/>
            <person name="Barry K."/>
            <person name="Grigoriev I.V."/>
            <person name="Crous P."/>
            <person name="Smith M.E."/>
        </authorList>
    </citation>
    <scope>NUCLEOTIDE SEQUENCE</scope>
    <source>
        <strain evidence="5">BCRC 34297</strain>
    </source>
</reference>
<proteinExistence type="predicted"/>
<feature type="compositionally biased region" description="Low complexity" evidence="4">
    <location>
        <begin position="1354"/>
        <end position="1365"/>
    </location>
</feature>
<feature type="region of interest" description="Disordered" evidence="4">
    <location>
        <begin position="1011"/>
        <end position="1054"/>
    </location>
</feature>
<dbReference type="GO" id="GO:1904263">
    <property type="term" value="P:positive regulation of TORC1 signaling"/>
    <property type="evidence" value="ECO:0007669"/>
    <property type="project" value="TreeGrafter"/>
</dbReference>
<dbReference type="SMART" id="SM00320">
    <property type="entry name" value="WD40"/>
    <property type="match status" value="3"/>
</dbReference>
<protein>
    <submittedName>
        <fullName evidence="5">Uncharacterized protein</fullName>
    </submittedName>
</protein>
<dbReference type="GO" id="GO:0034198">
    <property type="term" value="P:cellular response to amino acid starvation"/>
    <property type="evidence" value="ECO:0007669"/>
    <property type="project" value="TreeGrafter"/>
</dbReference>
<dbReference type="PROSITE" id="PS50082">
    <property type="entry name" value="WD_REPEATS_2"/>
    <property type="match status" value="2"/>
</dbReference>
<dbReference type="SUPFAM" id="SSF50978">
    <property type="entry name" value="WD40 repeat-like"/>
    <property type="match status" value="1"/>
</dbReference>
<feature type="region of interest" description="Disordered" evidence="4">
    <location>
        <begin position="461"/>
        <end position="563"/>
    </location>
</feature>
<gene>
    <name evidence="5" type="ORF">GGI19_004148</name>
</gene>
<dbReference type="InterPro" id="IPR015943">
    <property type="entry name" value="WD40/YVTN_repeat-like_dom_sf"/>
</dbReference>
<evidence type="ECO:0000256" key="3">
    <source>
        <dbReference type="PROSITE-ProRule" id="PRU00221"/>
    </source>
</evidence>
<dbReference type="PROSITE" id="PS50294">
    <property type="entry name" value="WD_REPEATS_REGION"/>
    <property type="match status" value="2"/>
</dbReference>
<dbReference type="OrthoDB" id="311712at2759"/>
<feature type="region of interest" description="Disordered" evidence="4">
    <location>
        <begin position="1073"/>
        <end position="1098"/>
    </location>
</feature>
<dbReference type="GO" id="GO:0035859">
    <property type="term" value="C:Seh1-associated complex"/>
    <property type="evidence" value="ECO:0007669"/>
    <property type="project" value="TreeGrafter"/>
</dbReference>
<feature type="repeat" description="WD" evidence="3">
    <location>
        <begin position="91"/>
        <end position="126"/>
    </location>
</feature>
<keyword evidence="6" id="KW-1185">Reference proteome</keyword>
<evidence type="ECO:0000256" key="4">
    <source>
        <dbReference type="SAM" id="MobiDB-lite"/>
    </source>
</evidence>
<keyword evidence="1 3" id="KW-0853">WD repeat</keyword>
<keyword evidence="2" id="KW-0677">Repeat</keyword>
<evidence type="ECO:0000256" key="2">
    <source>
        <dbReference type="ARBA" id="ARBA00022737"/>
    </source>
</evidence>
<dbReference type="PANTHER" id="PTHR46170">
    <property type="entry name" value="GATOR COMPLEX PROTEIN WDR59"/>
    <property type="match status" value="1"/>
</dbReference>
<evidence type="ECO:0000313" key="5">
    <source>
        <dbReference type="EMBL" id="KAJ2751955.1"/>
    </source>
</evidence>
<dbReference type="EMBL" id="JANBUH010000337">
    <property type="protein sequence ID" value="KAJ2751955.1"/>
    <property type="molecule type" value="Genomic_DNA"/>
</dbReference>
<dbReference type="Gene3D" id="2.130.10.10">
    <property type="entry name" value="YVTN repeat-like/Quinoprotein amine dehydrogenase"/>
    <property type="match status" value="1"/>
</dbReference>
<feature type="compositionally biased region" description="Acidic residues" evidence="4">
    <location>
        <begin position="537"/>
        <end position="563"/>
    </location>
</feature>
<dbReference type="InterPro" id="IPR036322">
    <property type="entry name" value="WD40_repeat_dom_sf"/>
</dbReference>
<dbReference type="GO" id="GO:0005774">
    <property type="term" value="C:vacuolar membrane"/>
    <property type="evidence" value="ECO:0007669"/>
    <property type="project" value="TreeGrafter"/>
</dbReference>
<feature type="compositionally biased region" description="Acidic residues" evidence="4">
    <location>
        <begin position="1385"/>
        <end position="1394"/>
    </location>
</feature>
<feature type="region of interest" description="Disordered" evidence="4">
    <location>
        <begin position="1347"/>
        <end position="1415"/>
    </location>
</feature>
<dbReference type="GO" id="GO:0035591">
    <property type="term" value="F:signaling adaptor activity"/>
    <property type="evidence" value="ECO:0007669"/>
    <property type="project" value="TreeGrafter"/>
</dbReference>
<dbReference type="Proteomes" id="UP001140011">
    <property type="component" value="Unassembled WGS sequence"/>
</dbReference>
<dbReference type="PROSITE" id="PS00678">
    <property type="entry name" value="WD_REPEATS_1"/>
    <property type="match status" value="1"/>
</dbReference>
<organism evidence="5 6">
    <name type="scientific">Coemansia pectinata</name>
    <dbReference type="NCBI Taxonomy" id="1052879"/>
    <lineage>
        <taxon>Eukaryota</taxon>
        <taxon>Fungi</taxon>
        <taxon>Fungi incertae sedis</taxon>
        <taxon>Zoopagomycota</taxon>
        <taxon>Kickxellomycotina</taxon>
        <taxon>Kickxellomycetes</taxon>
        <taxon>Kickxellales</taxon>
        <taxon>Kickxellaceae</taxon>
        <taxon>Coemansia</taxon>
    </lineage>
</organism>
<dbReference type="InterPro" id="IPR001680">
    <property type="entry name" value="WD40_rpt"/>
</dbReference>
<evidence type="ECO:0000256" key="1">
    <source>
        <dbReference type="ARBA" id="ARBA00022574"/>
    </source>
</evidence>
<feature type="compositionally biased region" description="Basic and acidic residues" evidence="4">
    <location>
        <begin position="1073"/>
        <end position="1095"/>
    </location>
</feature>